<keyword evidence="6" id="KW-0808">Transferase</keyword>
<keyword evidence="12" id="KW-0812">Transmembrane</keyword>
<evidence type="ECO:0000256" key="11">
    <source>
        <dbReference type="ARBA" id="ARBA00023136"/>
    </source>
</evidence>
<evidence type="ECO:0000313" key="15">
    <source>
        <dbReference type="EMBL" id="GGG01313.1"/>
    </source>
</evidence>
<evidence type="ECO:0000256" key="8">
    <source>
        <dbReference type="ARBA" id="ARBA00022777"/>
    </source>
</evidence>
<feature type="transmembrane region" description="Helical" evidence="12">
    <location>
        <begin position="301"/>
        <end position="320"/>
    </location>
</feature>
<dbReference type="InterPro" id="IPR004358">
    <property type="entry name" value="Sig_transdc_His_kin-like_C"/>
</dbReference>
<dbReference type="Gene3D" id="6.10.340.10">
    <property type="match status" value="1"/>
</dbReference>
<evidence type="ECO:0000256" key="4">
    <source>
        <dbReference type="ARBA" id="ARBA00022475"/>
    </source>
</evidence>
<dbReference type="Proteomes" id="UP000644756">
    <property type="component" value="Unassembled WGS sequence"/>
</dbReference>
<keyword evidence="10" id="KW-0902">Two-component regulatory system</keyword>
<keyword evidence="5" id="KW-0597">Phosphoprotein</keyword>
<dbReference type="Pfam" id="PF06580">
    <property type="entry name" value="His_kinase"/>
    <property type="match status" value="1"/>
</dbReference>
<keyword evidence="7" id="KW-0547">Nucleotide-binding</keyword>
<evidence type="ECO:0000259" key="14">
    <source>
        <dbReference type="PROSITE" id="PS50885"/>
    </source>
</evidence>
<dbReference type="InterPro" id="IPR005467">
    <property type="entry name" value="His_kinase_dom"/>
</dbReference>
<dbReference type="CDD" id="cd06225">
    <property type="entry name" value="HAMP"/>
    <property type="match status" value="1"/>
</dbReference>
<gene>
    <name evidence="15" type="primary">yesM</name>
    <name evidence="15" type="ORF">GCM10010916_18060</name>
</gene>
<comment type="catalytic activity">
    <reaction evidence="1">
        <text>ATP + protein L-histidine = ADP + protein N-phospho-L-histidine.</text>
        <dbReference type="EC" id="2.7.13.3"/>
    </reaction>
</comment>
<comment type="caution">
    <text evidence="15">The sequence shown here is derived from an EMBL/GenBank/DDBJ whole genome shotgun (WGS) entry which is preliminary data.</text>
</comment>
<dbReference type="EMBL" id="BMGR01000005">
    <property type="protein sequence ID" value="GGG01313.1"/>
    <property type="molecule type" value="Genomic_DNA"/>
</dbReference>
<dbReference type="GO" id="GO:0005886">
    <property type="term" value="C:plasma membrane"/>
    <property type="evidence" value="ECO:0007669"/>
    <property type="project" value="UniProtKB-SubCell"/>
</dbReference>
<dbReference type="SUPFAM" id="SSF55874">
    <property type="entry name" value="ATPase domain of HSP90 chaperone/DNA topoisomerase II/histidine kinase"/>
    <property type="match status" value="1"/>
</dbReference>
<dbReference type="InterPro" id="IPR036890">
    <property type="entry name" value="HATPase_C_sf"/>
</dbReference>
<dbReference type="SMART" id="SM00387">
    <property type="entry name" value="HATPase_c"/>
    <property type="match status" value="1"/>
</dbReference>
<keyword evidence="11 12" id="KW-0472">Membrane</keyword>
<dbReference type="GO" id="GO:0005524">
    <property type="term" value="F:ATP binding"/>
    <property type="evidence" value="ECO:0007669"/>
    <property type="project" value="UniProtKB-KW"/>
</dbReference>
<reference evidence="15" key="2">
    <citation type="submission" date="2020-09" db="EMBL/GenBank/DDBJ databases">
        <authorList>
            <person name="Sun Q."/>
            <person name="Zhou Y."/>
        </authorList>
    </citation>
    <scope>NUCLEOTIDE SEQUENCE</scope>
    <source>
        <strain evidence="15">CGMCC 1.12987</strain>
    </source>
</reference>
<keyword evidence="9" id="KW-0067">ATP-binding</keyword>
<dbReference type="SMART" id="SM00304">
    <property type="entry name" value="HAMP"/>
    <property type="match status" value="1"/>
</dbReference>
<dbReference type="InterPro" id="IPR003594">
    <property type="entry name" value="HATPase_dom"/>
</dbReference>
<evidence type="ECO:0000256" key="5">
    <source>
        <dbReference type="ARBA" id="ARBA00022553"/>
    </source>
</evidence>
<dbReference type="Pfam" id="PF00672">
    <property type="entry name" value="HAMP"/>
    <property type="match status" value="1"/>
</dbReference>
<evidence type="ECO:0000256" key="12">
    <source>
        <dbReference type="SAM" id="Phobius"/>
    </source>
</evidence>
<keyword evidence="16" id="KW-1185">Reference proteome</keyword>
<dbReference type="Pfam" id="PF02518">
    <property type="entry name" value="HATPase_c"/>
    <property type="match status" value="1"/>
</dbReference>
<dbReference type="GO" id="GO:0000155">
    <property type="term" value="F:phosphorelay sensor kinase activity"/>
    <property type="evidence" value="ECO:0007669"/>
    <property type="project" value="InterPro"/>
</dbReference>
<dbReference type="PANTHER" id="PTHR34220">
    <property type="entry name" value="SENSOR HISTIDINE KINASE YPDA"/>
    <property type="match status" value="1"/>
</dbReference>
<dbReference type="PROSITE" id="PS50885">
    <property type="entry name" value="HAMP"/>
    <property type="match status" value="1"/>
</dbReference>
<feature type="domain" description="Histidine kinase" evidence="13">
    <location>
        <begin position="483"/>
        <end position="593"/>
    </location>
</feature>
<proteinExistence type="predicted"/>
<dbReference type="SUPFAM" id="SSF158472">
    <property type="entry name" value="HAMP domain-like"/>
    <property type="match status" value="1"/>
</dbReference>
<reference evidence="15" key="1">
    <citation type="journal article" date="2014" name="Int. J. Syst. Evol. Microbiol.">
        <title>Complete genome sequence of Corynebacterium casei LMG S-19264T (=DSM 44701T), isolated from a smear-ripened cheese.</title>
        <authorList>
            <consortium name="US DOE Joint Genome Institute (JGI-PGF)"/>
            <person name="Walter F."/>
            <person name="Albersmeier A."/>
            <person name="Kalinowski J."/>
            <person name="Ruckert C."/>
        </authorList>
    </citation>
    <scope>NUCLEOTIDE SEQUENCE</scope>
    <source>
        <strain evidence="15">CGMCC 1.12987</strain>
    </source>
</reference>
<protein>
    <recommendedName>
        <fullName evidence="3">histidine kinase</fullName>
        <ecNumber evidence="3">2.7.13.3</ecNumber>
    </recommendedName>
</protein>
<dbReference type="InterPro" id="IPR010559">
    <property type="entry name" value="Sig_transdc_His_kin_internal"/>
</dbReference>
<dbReference type="PRINTS" id="PR00344">
    <property type="entry name" value="BCTRLSENSOR"/>
</dbReference>
<evidence type="ECO:0000313" key="16">
    <source>
        <dbReference type="Proteomes" id="UP000644756"/>
    </source>
</evidence>
<accession>A0A917FU21</accession>
<evidence type="ECO:0000256" key="7">
    <source>
        <dbReference type="ARBA" id="ARBA00022741"/>
    </source>
</evidence>
<dbReference type="Gene3D" id="3.30.565.10">
    <property type="entry name" value="Histidine kinase-like ATPase, C-terminal domain"/>
    <property type="match status" value="1"/>
</dbReference>
<dbReference type="PANTHER" id="PTHR34220:SF7">
    <property type="entry name" value="SENSOR HISTIDINE KINASE YPDA"/>
    <property type="match status" value="1"/>
</dbReference>
<evidence type="ECO:0000256" key="1">
    <source>
        <dbReference type="ARBA" id="ARBA00000085"/>
    </source>
</evidence>
<evidence type="ECO:0000256" key="2">
    <source>
        <dbReference type="ARBA" id="ARBA00004651"/>
    </source>
</evidence>
<evidence type="ECO:0000259" key="13">
    <source>
        <dbReference type="PROSITE" id="PS50109"/>
    </source>
</evidence>
<dbReference type="PROSITE" id="PS50109">
    <property type="entry name" value="HIS_KIN"/>
    <property type="match status" value="1"/>
</dbReference>
<evidence type="ECO:0000256" key="3">
    <source>
        <dbReference type="ARBA" id="ARBA00012438"/>
    </source>
</evidence>
<dbReference type="EC" id="2.7.13.3" evidence="3"/>
<evidence type="ECO:0000256" key="9">
    <source>
        <dbReference type="ARBA" id="ARBA00022840"/>
    </source>
</evidence>
<name>A0A917FU21_9BACL</name>
<evidence type="ECO:0000256" key="6">
    <source>
        <dbReference type="ARBA" id="ARBA00022679"/>
    </source>
</evidence>
<sequence>MNMKFLFPRHTLRTKLVATALVCILVPMLITLSASEWLTRDLLRKNAEDNAFQSLQIANESVITILNNMIYVANFIQFDPELNTLLREQLDEPFMIQDYEQYSKQIKLMRTLETLSFSGEKLFISILLPNGKTFSNYANQSYEPRNMISEPWFLAIQDQLPYEGAWLGVHENYWQDQSASPYLITAVRPLKLTTGSNYAYIFVSMDERRLHKVWGDDRSGQEMMLIDQNGKILSHLDPLKIGTQGPSFRSYSEQSESMLVQLGDIDFLMARMETSFYDWNLISLTPYKEAVGKITGISRSILLTLLLFFSIFLIILILLIRQFTKPILRLSGIVRKIDEGNLEIRSQVRGMDEIGVLGRALDNMLDRIKEMIHKIKYEQQLKRKAEIDMLQAQINPHFLFNILNSIRMRILLKGDQENAGIIESLSTVLRMTIDRNNAFVTLREEVEIVGHYLQLMNFRRRQPIHLVADLNQDTLLREVPRFIIQPLIENACMHGIKQHGGCITVKAQIVEDALIIIVEDDGDGMEPVALDQLNRKLGMNGPGNDRSERKLNGIGLTNVAERIRIIYGAASGMTVESKLGEGTRITLNIPTKSEEENGHV</sequence>
<keyword evidence="4" id="KW-1003">Cell membrane</keyword>
<keyword evidence="12" id="KW-1133">Transmembrane helix</keyword>
<feature type="domain" description="HAMP" evidence="14">
    <location>
        <begin position="321"/>
        <end position="373"/>
    </location>
</feature>
<dbReference type="AlphaFoldDB" id="A0A917FU21"/>
<comment type="subcellular location">
    <subcellularLocation>
        <location evidence="2">Cell membrane</location>
        <topology evidence="2">Multi-pass membrane protein</topology>
    </subcellularLocation>
</comment>
<dbReference type="InterPro" id="IPR003660">
    <property type="entry name" value="HAMP_dom"/>
</dbReference>
<keyword evidence="8 15" id="KW-0418">Kinase</keyword>
<dbReference type="InterPro" id="IPR050640">
    <property type="entry name" value="Bact_2-comp_sensor_kinase"/>
</dbReference>
<evidence type="ECO:0000256" key="10">
    <source>
        <dbReference type="ARBA" id="ARBA00023012"/>
    </source>
</evidence>
<organism evidence="15 16">
    <name type="scientific">Paenibacillus abyssi</name>
    <dbReference type="NCBI Taxonomy" id="1340531"/>
    <lineage>
        <taxon>Bacteria</taxon>
        <taxon>Bacillati</taxon>
        <taxon>Bacillota</taxon>
        <taxon>Bacilli</taxon>
        <taxon>Bacillales</taxon>
        <taxon>Paenibacillaceae</taxon>
        <taxon>Paenibacillus</taxon>
    </lineage>
</organism>